<evidence type="ECO:0000256" key="3">
    <source>
        <dbReference type="ARBA" id="ARBA00022692"/>
    </source>
</evidence>
<feature type="transmembrane region" description="Helical" evidence="6">
    <location>
        <begin position="412"/>
        <end position="430"/>
    </location>
</feature>
<accession>A0A857DLE2</accession>
<dbReference type="Proteomes" id="UP000430508">
    <property type="component" value="Chromosome"/>
</dbReference>
<reference evidence="7 8" key="1">
    <citation type="submission" date="2019-12" db="EMBL/GenBank/DDBJ databases">
        <title>Sequence classification of anaerobic respiratory reductive dehalogenases: First we see many, then we see few.</title>
        <authorList>
            <person name="Molenda O."/>
            <person name="Puentes Jacome L.A."/>
            <person name="Cao X."/>
            <person name="Nesbo C.L."/>
            <person name="Tang S."/>
            <person name="Morson N."/>
            <person name="Patron J."/>
            <person name="Lomheim L."/>
            <person name="Wishart D.S."/>
            <person name="Edwards E.A."/>
        </authorList>
    </citation>
    <scope>NUCLEOTIDE SEQUENCE [LARGE SCALE GENOMIC DNA]</scope>
    <source>
        <strain evidence="7 8">12DCA</strain>
    </source>
</reference>
<feature type="transmembrane region" description="Helical" evidence="6">
    <location>
        <begin position="47"/>
        <end position="67"/>
    </location>
</feature>
<dbReference type="Pfam" id="PF01943">
    <property type="entry name" value="Polysacc_synt"/>
    <property type="match status" value="1"/>
</dbReference>
<evidence type="ECO:0000256" key="5">
    <source>
        <dbReference type="ARBA" id="ARBA00023136"/>
    </source>
</evidence>
<feature type="transmembrane region" description="Helical" evidence="6">
    <location>
        <begin position="212"/>
        <end position="234"/>
    </location>
</feature>
<protein>
    <submittedName>
        <fullName evidence="7">Oligosaccharide flippase family protein</fullName>
    </submittedName>
</protein>
<dbReference type="GO" id="GO:0005886">
    <property type="term" value="C:plasma membrane"/>
    <property type="evidence" value="ECO:0007669"/>
    <property type="project" value="UniProtKB-SubCell"/>
</dbReference>
<keyword evidence="4 6" id="KW-1133">Transmembrane helix</keyword>
<dbReference type="EMBL" id="CP046996">
    <property type="protein sequence ID" value="QHA01551.1"/>
    <property type="molecule type" value="Genomic_DNA"/>
</dbReference>
<feature type="transmembrane region" description="Helical" evidence="6">
    <location>
        <begin position="170"/>
        <end position="191"/>
    </location>
</feature>
<dbReference type="PANTHER" id="PTHR30250">
    <property type="entry name" value="PST FAMILY PREDICTED COLANIC ACID TRANSPORTER"/>
    <property type="match status" value="1"/>
</dbReference>
<gene>
    <name evidence="7" type="ORF">GQ588_13335</name>
</gene>
<dbReference type="InterPro" id="IPR050833">
    <property type="entry name" value="Poly_Biosynth_Transport"/>
</dbReference>
<feature type="transmembrane region" description="Helical" evidence="6">
    <location>
        <begin position="436"/>
        <end position="453"/>
    </location>
</feature>
<feature type="transmembrane region" description="Helical" evidence="6">
    <location>
        <begin position="142"/>
        <end position="164"/>
    </location>
</feature>
<proteinExistence type="predicted"/>
<evidence type="ECO:0000256" key="2">
    <source>
        <dbReference type="ARBA" id="ARBA00022475"/>
    </source>
</evidence>
<keyword evidence="3 6" id="KW-0812">Transmembrane</keyword>
<evidence type="ECO:0000256" key="4">
    <source>
        <dbReference type="ARBA" id="ARBA00022989"/>
    </source>
</evidence>
<organism evidence="7 8">
    <name type="scientific">Dehalobacter restrictus</name>
    <dbReference type="NCBI Taxonomy" id="55583"/>
    <lineage>
        <taxon>Bacteria</taxon>
        <taxon>Bacillati</taxon>
        <taxon>Bacillota</taxon>
        <taxon>Clostridia</taxon>
        <taxon>Eubacteriales</taxon>
        <taxon>Desulfitobacteriaceae</taxon>
        <taxon>Dehalobacter</taxon>
    </lineage>
</organism>
<evidence type="ECO:0000256" key="6">
    <source>
        <dbReference type="SAM" id="Phobius"/>
    </source>
</evidence>
<feature type="transmembrane region" description="Helical" evidence="6">
    <location>
        <begin position="115"/>
        <end position="135"/>
    </location>
</feature>
<keyword evidence="5 6" id="KW-0472">Membrane</keyword>
<dbReference type="CDD" id="cd13128">
    <property type="entry name" value="MATE_Wzx_like"/>
    <property type="match status" value="1"/>
</dbReference>
<comment type="subcellular location">
    <subcellularLocation>
        <location evidence="1">Cell membrane</location>
        <topology evidence="1">Multi-pass membrane protein</topology>
    </subcellularLocation>
</comment>
<feature type="transmembrane region" description="Helical" evidence="6">
    <location>
        <begin position="382"/>
        <end position="400"/>
    </location>
</feature>
<feature type="transmembrane region" description="Helical" evidence="6">
    <location>
        <begin position="246"/>
        <end position="269"/>
    </location>
</feature>
<name>A0A857DLE2_9FIRM</name>
<dbReference type="AlphaFoldDB" id="A0A857DLE2"/>
<feature type="transmembrane region" description="Helical" evidence="6">
    <location>
        <begin position="290"/>
        <end position="315"/>
    </location>
</feature>
<feature type="transmembrane region" description="Helical" evidence="6">
    <location>
        <begin position="321"/>
        <end position="344"/>
    </location>
</feature>
<evidence type="ECO:0000313" key="8">
    <source>
        <dbReference type="Proteomes" id="UP000430508"/>
    </source>
</evidence>
<dbReference type="RefSeq" id="WP_025206178.1">
    <property type="nucleotide sequence ID" value="NZ_CP046996.1"/>
</dbReference>
<sequence length="471" mass="52131">MDTRLIAKNAAALGISGVLAKAIAAVVGIFVTRYLGPGPFGDYSTAYAFVGTFILFAELGISQLMVQDCSRNLAELPRYFGNTLFVKSVISIGCFLLMVIFMFPAGYNTSTKEMVVVLGVAVSFNALNQSVYNYYQAVQKLYLAAAFQFLTTFLIGGLTIAVIFAGMGVVAITFTHLFTYILISVLLFFALRREIRPRVERSSLMLMVRNGLPFGIHRIFYNVFFQLSILVLSLTASNVEVGIYSAAYKLVLMLIFLPSLMTSALYPVLYQLGETDKDGHRNTTEKVFKLLSGIGIPGSILIFVLAGPLTTWLYAGKFDESIPILMIVSWFFALECMSFSLGDVLTTTNHQWQRTIVQGSALVLMFILIMVLNPLYGISGTAYALIIVEIFIFCGYYLLVRKGVYKIRIWRQLPSIVFASLLMAGTAWLTNSFHPLLSAVTAGVIYCLALVILDKDFRKIGGFVIQKGLRK</sequence>
<feature type="transmembrane region" description="Helical" evidence="6">
    <location>
        <begin position="79"/>
        <end position="103"/>
    </location>
</feature>
<feature type="transmembrane region" description="Helical" evidence="6">
    <location>
        <begin position="356"/>
        <end position="376"/>
    </location>
</feature>
<feature type="transmembrane region" description="Helical" evidence="6">
    <location>
        <begin position="12"/>
        <end position="35"/>
    </location>
</feature>
<dbReference type="PANTHER" id="PTHR30250:SF11">
    <property type="entry name" value="O-ANTIGEN TRANSPORTER-RELATED"/>
    <property type="match status" value="1"/>
</dbReference>
<evidence type="ECO:0000256" key="1">
    <source>
        <dbReference type="ARBA" id="ARBA00004651"/>
    </source>
</evidence>
<keyword evidence="2" id="KW-1003">Cell membrane</keyword>
<evidence type="ECO:0000313" key="7">
    <source>
        <dbReference type="EMBL" id="QHA01551.1"/>
    </source>
</evidence>
<dbReference type="InterPro" id="IPR002797">
    <property type="entry name" value="Polysacc_synth"/>
</dbReference>